<evidence type="ECO:0000313" key="1">
    <source>
        <dbReference type="EMBL" id="MFB9769014.1"/>
    </source>
</evidence>
<name>A0ABV5WS76_9LACO</name>
<keyword evidence="2" id="KW-1185">Reference proteome</keyword>
<proteinExistence type="predicted"/>
<dbReference type="Proteomes" id="UP001589691">
    <property type="component" value="Unassembled WGS sequence"/>
</dbReference>
<evidence type="ECO:0000313" key="2">
    <source>
        <dbReference type="Proteomes" id="UP001589691"/>
    </source>
</evidence>
<dbReference type="RefSeq" id="WP_137643051.1">
    <property type="nucleotide sequence ID" value="NZ_BJEA01000013.1"/>
</dbReference>
<protein>
    <submittedName>
        <fullName evidence="1">Uncharacterized protein</fullName>
    </submittedName>
</protein>
<accession>A0ABV5WS76</accession>
<dbReference type="EMBL" id="JBHLZY010000008">
    <property type="protein sequence ID" value="MFB9769014.1"/>
    <property type="molecule type" value="Genomic_DNA"/>
</dbReference>
<sequence>MVEALKPTDMQSLLTHDRRYRRALALLNGTWQAVLAEEPQRYRQQILIDDVRFAVALMRSGAVKSTCDFDSYAGVQHLIRRWGSLLSTEARGWMLGRV</sequence>
<comment type="caution">
    <text evidence="1">The sequence shown here is derived from an EMBL/GenBank/DDBJ whole genome shotgun (WGS) entry which is preliminary data.</text>
</comment>
<gene>
    <name evidence="1" type="ORF">ACFFLI_03885</name>
</gene>
<reference evidence="1 2" key="1">
    <citation type="submission" date="2024-09" db="EMBL/GenBank/DDBJ databases">
        <authorList>
            <person name="Sun Q."/>
            <person name="Mori K."/>
        </authorList>
    </citation>
    <scope>NUCLEOTIDE SEQUENCE [LARGE SCALE GENOMIC DNA]</scope>
    <source>
        <strain evidence="1 2">TBRC 4576</strain>
    </source>
</reference>
<organism evidence="1 2">
    <name type="scientific">Lactiplantibacillus modestisalitolerans</name>
    <dbReference type="NCBI Taxonomy" id="1457219"/>
    <lineage>
        <taxon>Bacteria</taxon>
        <taxon>Bacillati</taxon>
        <taxon>Bacillota</taxon>
        <taxon>Bacilli</taxon>
        <taxon>Lactobacillales</taxon>
        <taxon>Lactobacillaceae</taxon>
        <taxon>Lactiplantibacillus</taxon>
    </lineage>
</organism>